<comment type="pathway">
    <text evidence="4">Amino-acid biosynthesis; L-valine biosynthesis; L-valine from pyruvate: step 4/4.</text>
</comment>
<dbReference type="EC" id="2.6.1.42" evidence="18"/>
<dbReference type="InterPro" id="IPR043131">
    <property type="entry name" value="BCAT-like_N"/>
</dbReference>
<evidence type="ECO:0000256" key="1">
    <source>
        <dbReference type="ARBA" id="ARBA00001933"/>
    </source>
</evidence>
<dbReference type="STRING" id="354355.SAMN05660816_06828"/>
<dbReference type="GO" id="GO:0052654">
    <property type="term" value="F:L-leucine-2-oxoglutarate transaminase activity"/>
    <property type="evidence" value="ECO:0007669"/>
    <property type="project" value="RHEA"/>
</dbReference>
<keyword evidence="7 18" id="KW-0032">Aminotransferase</keyword>
<evidence type="ECO:0000256" key="8">
    <source>
        <dbReference type="ARBA" id="ARBA00022605"/>
    </source>
</evidence>
<comment type="function">
    <text evidence="2">Acts on leucine, isoleucine and valine.</text>
</comment>
<dbReference type="UniPathway" id="UPA00049">
    <property type="reaction ID" value="UER00062"/>
</dbReference>
<dbReference type="UniPathway" id="UPA00047">
    <property type="reaction ID" value="UER00058"/>
</dbReference>
<gene>
    <name evidence="19" type="ORF">A4H97_26425</name>
</gene>
<comment type="pathway">
    <text evidence="3">Amino-acid biosynthesis; L-isoleucine biosynthesis; L-isoleucine from 2-oxobutanoate: step 4/4.</text>
</comment>
<evidence type="ECO:0000256" key="13">
    <source>
        <dbReference type="ARBA" id="ARBA00048798"/>
    </source>
</evidence>
<protein>
    <recommendedName>
        <fullName evidence="18">Branched-chain-amino-acid aminotransferase</fullName>
        <ecNumber evidence="18">2.6.1.42</ecNumber>
    </recommendedName>
</protein>
<dbReference type="SUPFAM" id="SSF56752">
    <property type="entry name" value="D-aminoacid aminotransferase-like PLP-dependent enzymes"/>
    <property type="match status" value="1"/>
</dbReference>
<dbReference type="GO" id="GO:0052655">
    <property type="term" value="F:L-valine-2-oxoglutarate transaminase activity"/>
    <property type="evidence" value="ECO:0007669"/>
    <property type="project" value="RHEA"/>
</dbReference>
<keyword evidence="20" id="KW-1185">Reference proteome</keyword>
<keyword evidence="8 18" id="KW-0028">Amino-acid biosynthesis</keyword>
<evidence type="ECO:0000256" key="16">
    <source>
        <dbReference type="RuleBase" id="RU004106"/>
    </source>
</evidence>
<evidence type="ECO:0000256" key="14">
    <source>
        <dbReference type="ARBA" id="ARBA00049229"/>
    </source>
</evidence>
<dbReference type="RefSeq" id="WP_081198341.1">
    <property type="nucleotide sequence ID" value="NZ_FOCZ01000026.1"/>
</dbReference>
<comment type="catalytic activity">
    <reaction evidence="14 18">
        <text>L-leucine + 2-oxoglutarate = 4-methyl-2-oxopentanoate + L-glutamate</text>
        <dbReference type="Rhea" id="RHEA:18321"/>
        <dbReference type="ChEBI" id="CHEBI:16810"/>
        <dbReference type="ChEBI" id="CHEBI:17865"/>
        <dbReference type="ChEBI" id="CHEBI:29985"/>
        <dbReference type="ChEBI" id="CHEBI:57427"/>
        <dbReference type="EC" id="2.6.1.42"/>
    </reaction>
</comment>
<dbReference type="Gene3D" id="3.20.10.10">
    <property type="entry name" value="D-amino Acid Aminotransferase, subunit A, domain 2"/>
    <property type="match status" value="1"/>
</dbReference>
<dbReference type="PANTHER" id="PTHR11825">
    <property type="entry name" value="SUBGROUP IIII AMINOTRANSFERASE"/>
    <property type="match status" value="1"/>
</dbReference>
<dbReference type="Gene3D" id="3.30.470.10">
    <property type="match status" value="1"/>
</dbReference>
<dbReference type="GO" id="GO:0009099">
    <property type="term" value="P:L-valine biosynthetic process"/>
    <property type="evidence" value="ECO:0007669"/>
    <property type="project" value="UniProtKB-UniPathway"/>
</dbReference>
<dbReference type="InterPro" id="IPR001544">
    <property type="entry name" value="Aminotrans_IV"/>
</dbReference>
<dbReference type="EMBL" id="LVXG01000010">
    <property type="protein sequence ID" value="OQP51749.1"/>
    <property type="molecule type" value="Genomic_DNA"/>
</dbReference>
<comment type="caution">
    <text evidence="19">The sequence shown here is derived from an EMBL/GenBank/DDBJ whole genome shotgun (WGS) entry which is preliminary data.</text>
</comment>
<dbReference type="GO" id="GO:0009097">
    <property type="term" value="P:isoleucine biosynthetic process"/>
    <property type="evidence" value="ECO:0007669"/>
    <property type="project" value="UniProtKB-UniPathway"/>
</dbReference>
<dbReference type="InterPro" id="IPR036038">
    <property type="entry name" value="Aminotransferase-like"/>
</dbReference>
<dbReference type="AlphaFoldDB" id="A0A1V9F087"/>
<dbReference type="OrthoDB" id="9804984at2"/>
<comment type="cofactor">
    <cofactor evidence="1 17">
        <name>pyridoxal 5'-phosphate</name>
        <dbReference type="ChEBI" id="CHEBI:597326"/>
    </cofactor>
</comment>
<sequence>MVEAYSIPVTKIERSRLPGVTLENIPFGKTFTDHMLEADFVNGEWKNVEIRPYQPLVMSPSLAAIHYGQAIFEGIKAYKNEAGEAHIFRPYDNYKRFNFSAARMEMPEVPEDIFIEGMRKLVELDKNWIPALHDHSLYIRPFMFSSDEMIGVRPSESYKFMIILAPTGPYYSAPMRIYVEEKYTRAAPGGVGQAKAAGNYGSSMYVTAQARKKGYDQVLWTDVYEHKYVQEIGTMNVFFVIGNKAYTPDLSTGTILAGVTRDSVMTILEEMGLQVEEQPVSVDMLMEAYKASELREVFGTGTAATVSLIRELRYKDFVMSFDTTQWKVTPEIKSRLDDIREGRVADNHGWMFKI</sequence>
<keyword evidence="9 18" id="KW-0808">Transferase</keyword>
<dbReference type="PANTHER" id="PTHR11825:SF44">
    <property type="entry name" value="BRANCHED-CHAIN-AMINO-ACID AMINOTRANSFERASE"/>
    <property type="match status" value="1"/>
</dbReference>
<dbReference type="InterPro" id="IPR005786">
    <property type="entry name" value="B_amino_transII"/>
</dbReference>
<dbReference type="GO" id="GO:0052656">
    <property type="term" value="F:L-isoleucine-2-oxoglutarate transaminase activity"/>
    <property type="evidence" value="ECO:0007669"/>
    <property type="project" value="RHEA"/>
</dbReference>
<dbReference type="NCBIfam" id="NF009897">
    <property type="entry name" value="PRK13357.1"/>
    <property type="match status" value="1"/>
</dbReference>
<comment type="similarity">
    <text evidence="6 16">Belongs to the class-IV pyridoxal-phosphate-dependent aminotransferase family.</text>
</comment>
<evidence type="ECO:0000256" key="10">
    <source>
        <dbReference type="ARBA" id="ARBA00022898"/>
    </source>
</evidence>
<evidence type="ECO:0000256" key="17">
    <source>
        <dbReference type="RuleBase" id="RU004516"/>
    </source>
</evidence>
<comment type="catalytic activity">
    <reaction evidence="12 18">
        <text>L-valine + 2-oxoglutarate = 3-methyl-2-oxobutanoate + L-glutamate</text>
        <dbReference type="Rhea" id="RHEA:24813"/>
        <dbReference type="ChEBI" id="CHEBI:11851"/>
        <dbReference type="ChEBI" id="CHEBI:16810"/>
        <dbReference type="ChEBI" id="CHEBI:29985"/>
        <dbReference type="ChEBI" id="CHEBI:57762"/>
        <dbReference type="EC" id="2.6.1.42"/>
    </reaction>
</comment>
<name>A0A1V9F087_9BACT</name>
<evidence type="ECO:0000256" key="2">
    <source>
        <dbReference type="ARBA" id="ARBA00003109"/>
    </source>
</evidence>
<comment type="catalytic activity">
    <reaction evidence="13 18">
        <text>L-isoleucine + 2-oxoglutarate = (S)-3-methyl-2-oxopentanoate + L-glutamate</text>
        <dbReference type="Rhea" id="RHEA:24801"/>
        <dbReference type="ChEBI" id="CHEBI:16810"/>
        <dbReference type="ChEBI" id="CHEBI:29985"/>
        <dbReference type="ChEBI" id="CHEBI:35146"/>
        <dbReference type="ChEBI" id="CHEBI:58045"/>
        <dbReference type="EC" id="2.6.1.42"/>
    </reaction>
</comment>
<evidence type="ECO:0000256" key="5">
    <source>
        <dbReference type="ARBA" id="ARBA00005072"/>
    </source>
</evidence>
<dbReference type="InterPro" id="IPR033939">
    <property type="entry name" value="BCAT_family"/>
</dbReference>
<feature type="modified residue" description="N6-(pyridoxal phosphate)lysine" evidence="15">
    <location>
        <position position="195"/>
    </location>
</feature>
<dbReference type="GO" id="GO:0009098">
    <property type="term" value="P:L-leucine biosynthetic process"/>
    <property type="evidence" value="ECO:0007669"/>
    <property type="project" value="UniProtKB-UniPathway"/>
</dbReference>
<dbReference type="PIRSF" id="PIRSF006468">
    <property type="entry name" value="BCAT1"/>
    <property type="match status" value="1"/>
</dbReference>
<evidence type="ECO:0000256" key="7">
    <source>
        <dbReference type="ARBA" id="ARBA00022576"/>
    </source>
</evidence>
<evidence type="ECO:0000256" key="15">
    <source>
        <dbReference type="PIRSR" id="PIRSR006468-1"/>
    </source>
</evidence>
<evidence type="ECO:0000256" key="6">
    <source>
        <dbReference type="ARBA" id="ARBA00009320"/>
    </source>
</evidence>
<evidence type="ECO:0000256" key="11">
    <source>
        <dbReference type="ARBA" id="ARBA00023304"/>
    </source>
</evidence>
<evidence type="ECO:0000256" key="4">
    <source>
        <dbReference type="ARBA" id="ARBA00004931"/>
    </source>
</evidence>
<accession>A0A1V9F087</accession>
<evidence type="ECO:0000313" key="20">
    <source>
        <dbReference type="Proteomes" id="UP000192610"/>
    </source>
</evidence>
<dbReference type="PROSITE" id="PS00770">
    <property type="entry name" value="AA_TRANSFER_CLASS_4"/>
    <property type="match status" value="1"/>
</dbReference>
<comment type="pathway">
    <text evidence="5">Amino-acid biosynthesis; L-leucine biosynthesis; L-leucine from 3-methyl-2-oxobutanoate: step 4/4.</text>
</comment>
<organism evidence="19 20">
    <name type="scientific">Niastella yeongjuensis</name>
    <dbReference type="NCBI Taxonomy" id="354355"/>
    <lineage>
        <taxon>Bacteria</taxon>
        <taxon>Pseudomonadati</taxon>
        <taxon>Bacteroidota</taxon>
        <taxon>Chitinophagia</taxon>
        <taxon>Chitinophagales</taxon>
        <taxon>Chitinophagaceae</taxon>
        <taxon>Niastella</taxon>
    </lineage>
</organism>
<dbReference type="InterPro" id="IPR043132">
    <property type="entry name" value="BCAT-like_C"/>
</dbReference>
<keyword evidence="10 17" id="KW-0663">Pyridoxal phosphate</keyword>
<proteinExistence type="inferred from homology"/>
<evidence type="ECO:0000256" key="3">
    <source>
        <dbReference type="ARBA" id="ARBA00004824"/>
    </source>
</evidence>
<dbReference type="UniPathway" id="UPA00048">
    <property type="reaction ID" value="UER00073"/>
</dbReference>
<evidence type="ECO:0000313" key="19">
    <source>
        <dbReference type="EMBL" id="OQP51749.1"/>
    </source>
</evidence>
<evidence type="ECO:0000256" key="9">
    <source>
        <dbReference type="ARBA" id="ARBA00022679"/>
    </source>
</evidence>
<reference evidence="20" key="1">
    <citation type="submission" date="2016-04" db="EMBL/GenBank/DDBJ databases">
        <authorList>
            <person name="Chen L."/>
            <person name="Zhuang W."/>
            <person name="Wang G."/>
        </authorList>
    </citation>
    <scope>NUCLEOTIDE SEQUENCE [LARGE SCALE GENOMIC DNA]</scope>
    <source>
        <strain evidence="20">17621</strain>
    </source>
</reference>
<dbReference type="CDD" id="cd01557">
    <property type="entry name" value="BCAT_beta_family"/>
    <property type="match status" value="1"/>
</dbReference>
<dbReference type="Pfam" id="PF01063">
    <property type="entry name" value="Aminotran_4"/>
    <property type="match status" value="1"/>
</dbReference>
<evidence type="ECO:0000256" key="12">
    <source>
        <dbReference type="ARBA" id="ARBA00048212"/>
    </source>
</evidence>
<evidence type="ECO:0000256" key="18">
    <source>
        <dbReference type="RuleBase" id="RU004517"/>
    </source>
</evidence>
<dbReference type="Proteomes" id="UP000192610">
    <property type="component" value="Unassembled WGS sequence"/>
</dbReference>
<dbReference type="NCBIfam" id="TIGR01123">
    <property type="entry name" value="ilvE_II"/>
    <property type="match status" value="1"/>
</dbReference>
<keyword evidence="11 18" id="KW-0100">Branched-chain amino acid biosynthesis</keyword>
<dbReference type="InterPro" id="IPR018300">
    <property type="entry name" value="Aminotrans_IV_CS"/>
</dbReference>